<dbReference type="Proteomes" id="UP001215598">
    <property type="component" value="Unassembled WGS sequence"/>
</dbReference>
<protein>
    <submittedName>
        <fullName evidence="2">Uncharacterized protein</fullName>
    </submittedName>
</protein>
<feature type="region of interest" description="Disordered" evidence="1">
    <location>
        <begin position="103"/>
        <end position="122"/>
    </location>
</feature>
<keyword evidence="3" id="KW-1185">Reference proteome</keyword>
<gene>
    <name evidence="2" type="ORF">B0H16DRAFT_1468397</name>
</gene>
<organism evidence="2 3">
    <name type="scientific">Mycena metata</name>
    <dbReference type="NCBI Taxonomy" id="1033252"/>
    <lineage>
        <taxon>Eukaryota</taxon>
        <taxon>Fungi</taxon>
        <taxon>Dikarya</taxon>
        <taxon>Basidiomycota</taxon>
        <taxon>Agaricomycotina</taxon>
        <taxon>Agaricomycetes</taxon>
        <taxon>Agaricomycetidae</taxon>
        <taxon>Agaricales</taxon>
        <taxon>Marasmiineae</taxon>
        <taxon>Mycenaceae</taxon>
        <taxon>Mycena</taxon>
    </lineage>
</organism>
<evidence type="ECO:0000313" key="3">
    <source>
        <dbReference type="Proteomes" id="UP001215598"/>
    </source>
</evidence>
<reference evidence="2" key="1">
    <citation type="submission" date="2023-03" db="EMBL/GenBank/DDBJ databases">
        <title>Massive genome expansion in bonnet fungi (Mycena s.s.) driven by repeated elements and novel gene families across ecological guilds.</title>
        <authorList>
            <consortium name="Lawrence Berkeley National Laboratory"/>
            <person name="Harder C.B."/>
            <person name="Miyauchi S."/>
            <person name="Viragh M."/>
            <person name="Kuo A."/>
            <person name="Thoen E."/>
            <person name="Andreopoulos B."/>
            <person name="Lu D."/>
            <person name="Skrede I."/>
            <person name="Drula E."/>
            <person name="Henrissat B."/>
            <person name="Morin E."/>
            <person name="Kohler A."/>
            <person name="Barry K."/>
            <person name="LaButti K."/>
            <person name="Morin E."/>
            <person name="Salamov A."/>
            <person name="Lipzen A."/>
            <person name="Mereny Z."/>
            <person name="Hegedus B."/>
            <person name="Baldrian P."/>
            <person name="Stursova M."/>
            <person name="Weitz H."/>
            <person name="Taylor A."/>
            <person name="Grigoriev I.V."/>
            <person name="Nagy L.G."/>
            <person name="Martin F."/>
            <person name="Kauserud H."/>
        </authorList>
    </citation>
    <scope>NUCLEOTIDE SEQUENCE</scope>
    <source>
        <strain evidence="2">CBHHK182m</strain>
    </source>
</reference>
<feature type="compositionally biased region" description="Polar residues" evidence="1">
    <location>
        <begin position="18"/>
        <end position="60"/>
    </location>
</feature>
<name>A0AAD7I377_9AGAR</name>
<dbReference type="AlphaFoldDB" id="A0AAD7I377"/>
<evidence type="ECO:0000256" key="1">
    <source>
        <dbReference type="SAM" id="MobiDB-lite"/>
    </source>
</evidence>
<accession>A0AAD7I377</accession>
<proteinExistence type="predicted"/>
<dbReference type="EMBL" id="JARKIB010000142">
    <property type="protein sequence ID" value="KAJ7732885.1"/>
    <property type="molecule type" value="Genomic_DNA"/>
</dbReference>
<feature type="region of interest" description="Disordered" evidence="1">
    <location>
        <begin position="1"/>
        <end position="76"/>
    </location>
</feature>
<sequence length="154" mass="15456">MSFRATRSRAGTNPPAPTNVSNPSDIATTGYPNKTTAKGKTPISSLHFNHVPTNTYTGSTVKAKSRTTPAPPTKTAASNSFAALAVDAGVTLEEELTADLLGIDGNGEKSGGDLSSSEDSFPSLEYMEGSETVAAAGAAVPATAADAAVPASVV</sequence>
<comment type="caution">
    <text evidence="2">The sequence shown here is derived from an EMBL/GenBank/DDBJ whole genome shotgun (WGS) entry which is preliminary data.</text>
</comment>
<evidence type="ECO:0000313" key="2">
    <source>
        <dbReference type="EMBL" id="KAJ7732885.1"/>
    </source>
</evidence>